<dbReference type="HOGENOM" id="CLU_1897314_0_0_1"/>
<reference evidence="1" key="1">
    <citation type="submission" date="2013-07" db="EMBL/GenBank/DDBJ databases">
        <title>The genome of an arbuscular mycorrhizal fungus provides insights into the evolution of the oldest plant symbiosis.</title>
        <authorList>
            <consortium name="DOE Joint Genome Institute"/>
            <person name="Tisserant E."/>
            <person name="Malbreil M."/>
            <person name="Kuo A."/>
            <person name="Kohler A."/>
            <person name="Symeonidi A."/>
            <person name="Balestrini R."/>
            <person name="Charron P."/>
            <person name="Duensing N."/>
            <person name="Frei-dit-Frey N."/>
            <person name="Gianinazzi-Pearson V."/>
            <person name="Gilbert B."/>
            <person name="Handa Y."/>
            <person name="Hijri M."/>
            <person name="Kaul R."/>
            <person name="Kawaguchi M."/>
            <person name="Krajinski F."/>
            <person name="Lammers P."/>
            <person name="Lapierre D."/>
            <person name="Masclaux F.G."/>
            <person name="Murat C."/>
            <person name="Morin E."/>
            <person name="Ndikumana S."/>
            <person name="Pagni M."/>
            <person name="Petitpierre D."/>
            <person name="Requena N."/>
            <person name="Rosikiewicz P."/>
            <person name="Riley R."/>
            <person name="Saito K."/>
            <person name="San Clemente H."/>
            <person name="Shapiro H."/>
            <person name="van Tuinen D."/>
            <person name="Becard G."/>
            <person name="Bonfante P."/>
            <person name="Paszkowski U."/>
            <person name="Shachar-Hill Y."/>
            <person name="Young J.P."/>
            <person name="Sanders I.R."/>
            <person name="Henrissat B."/>
            <person name="Rensing S.A."/>
            <person name="Grigoriev I.V."/>
            <person name="Corradi N."/>
            <person name="Roux C."/>
            <person name="Martin F."/>
        </authorList>
    </citation>
    <scope>NUCLEOTIDE SEQUENCE</scope>
    <source>
        <strain evidence="1">DAOM 197198</strain>
    </source>
</reference>
<name>U9TSE5_RHIID</name>
<protein>
    <submittedName>
        <fullName evidence="1">Uncharacterized protein</fullName>
    </submittedName>
</protein>
<dbReference type="EMBL" id="KI287186">
    <property type="protein sequence ID" value="ESA10367.1"/>
    <property type="molecule type" value="Genomic_DNA"/>
</dbReference>
<proteinExistence type="predicted"/>
<sequence>MDGKKLFEKSRDMTFYDFPWYWSDDECIRDNMKTLISELGANITILRNGPVKKIVAGSDKPMEKSLKKILKNMEDFSEKEGRQFEKSDDEQFYDTRDALTDLKENLNKQVFSDRIKEINGNEPTGKVLKETKNW</sequence>
<dbReference type="AlphaFoldDB" id="U9TSE5"/>
<gene>
    <name evidence="1" type="ORF">GLOINDRAFT_29533</name>
</gene>
<accession>U9TSE5</accession>
<evidence type="ECO:0000313" key="1">
    <source>
        <dbReference type="EMBL" id="ESA10367.1"/>
    </source>
</evidence>
<organism evidence="1">
    <name type="scientific">Rhizophagus irregularis (strain DAOM 181602 / DAOM 197198 / MUCL 43194)</name>
    <name type="common">Arbuscular mycorrhizal fungus</name>
    <name type="synonym">Glomus intraradices</name>
    <dbReference type="NCBI Taxonomy" id="747089"/>
    <lineage>
        <taxon>Eukaryota</taxon>
        <taxon>Fungi</taxon>
        <taxon>Fungi incertae sedis</taxon>
        <taxon>Mucoromycota</taxon>
        <taxon>Glomeromycotina</taxon>
        <taxon>Glomeromycetes</taxon>
        <taxon>Glomerales</taxon>
        <taxon>Glomeraceae</taxon>
        <taxon>Rhizophagus</taxon>
    </lineage>
</organism>